<dbReference type="SUPFAM" id="SSF51430">
    <property type="entry name" value="NAD(P)-linked oxidoreductase"/>
    <property type="match status" value="1"/>
</dbReference>
<dbReference type="Pfam" id="PF00248">
    <property type="entry name" value="Aldo_ket_red"/>
    <property type="match status" value="1"/>
</dbReference>
<dbReference type="Gene3D" id="3.20.20.100">
    <property type="entry name" value="NADP-dependent oxidoreductase domain"/>
    <property type="match status" value="1"/>
</dbReference>
<organism evidence="2 3">
    <name type="scientific">Pontiella desulfatans</name>
    <dbReference type="NCBI Taxonomy" id="2750659"/>
    <lineage>
        <taxon>Bacteria</taxon>
        <taxon>Pseudomonadati</taxon>
        <taxon>Kiritimatiellota</taxon>
        <taxon>Kiritimatiellia</taxon>
        <taxon>Kiritimatiellales</taxon>
        <taxon>Pontiellaceae</taxon>
        <taxon>Pontiella</taxon>
    </lineage>
</organism>
<keyword evidence="3" id="KW-1185">Reference proteome</keyword>
<dbReference type="PANTHER" id="PTHR43312">
    <property type="entry name" value="D-THREO-ALDOSE 1-DEHYDROGENASE"/>
    <property type="match status" value="1"/>
</dbReference>
<dbReference type="InterPro" id="IPR023210">
    <property type="entry name" value="NADP_OxRdtase_dom"/>
</dbReference>
<dbReference type="PANTHER" id="PTHR43312:SF1">
    <property type="entry name" value="NADP-DEPENDENT OXIDOREDUCTASE DOMAIN-CONTAINING PROTEIN"/>
    <property type="match status" value="1"/>
</dbReference>
<name>A0A6C2TVW1_PONDE</name>
<dbReference type="GO" id="GO:0016491">
    <property type="term" value="F:oxidoreductase activity"/>
    <property type="evidence" value="ECO:0007669"/>
    <property type="project" value="InterPro"/>
</dbReference>
<dbReference type="InterPro" id="IPR020471">
    <property type="entry name" value="AKR"/>
</dbReference>
<gene>
    <name evidence="2" type="primary">yhdN_1</name>
    <name evidence="2" type="ORF">PDESU_00347</name>
</gene>
<evidence type="ECO:0000313" key="2">
    <source>
        <dbReference type="EMBL" id="VGO11800.1"/>
    </source>
</evidence>
<feature type="domain" description="NADP-dependent oxidoreductase" evidence="1">
    <location>
        <begin position="14"/>
        <end position="197"/>
    </location>
</feature>
<evidence type="ECO:0000313" key="3">
    <source>
        <dbReference type="Proteomes" id="UP000366872"/>
    </source>
</evidence>
<dbReference type="RefSeq" id="WP_136077519.1">
    <property type="nucleotide sequence ID" value="NZ_CAAHFG010000001.1"/>
</dbReference>
<protein>
    <submittedName>
        <fullName evidence="2">General stress protein 69</fullName>
    </submittedName>
</protein>
<dbReference type="CDD" id="cd19100">
    <property type="entry name" value="AKR_unchar"/>
    <property type="match status" value="1"/>
</dbReference>
<dbReference type="AlphaFoldDB" id="A0A6C2TVW1"/>
<reference evidence="2 3" key="1">
    <citation type="submission" date="2019-04" db="EMBL/GenBank/DDBJ databases">
        <authorList>
            <person name="Van Vliet M D."/>
        </authorList>
    </citation>
    <scope>NUCLEOTIDE SEQUENCE [LARGE SCALE GENOMIC DNA]</scope>
    <source>
        <strain evidence="2 3">F1</strain>
    </source>
</reference>
<dbReference type="Proteomes" id="UP000366872">
    <property type="component" value="Unassembled WGS sequence"/>
</dbReference>
<proteinExistence type="predicted"/>
<accession>A0A6C2TVW1</accession>
<dbReference type="InterPro" id="IPR053135">
    <property type="entry name" value="AKR2_Oxidoreductase"/>
</dbReference>
<evidence type="ECO:0000259" key="1">
    <source>
        <dbReference type="Pfam" id="PF00248"/>
    </source>
</evidence>
<dbReference type="PRINTS" id="PR00069">
    <property type="entry name" value="ALDKETRDTASE"/>
</dbReference>
<sequence>MNLLGKTGLNVMPIGFGGIVVMDSEPKQASRAVADAIEFGINYFDVAPSYGNAEEKLGPALEPFRKDIHLACKTHRRDAKGARETLDQSLEHLKTDYFDVFQLHAITDVEEDVKAAFAKGGAMETILEARKAGIIKHVGFSAHSEAAALAALNEYDFDTVMLPVSFVLHYQKQFESKVLKEAKKRNCGIIALKTLSSNKRPEGQAPLKYKKCWYEPIDDPGLAELAMCWTLSQGVSLAVSPGEEVLLRMMMDLYPKLHKLTESEMETLKAYAAPQVPIF</sequence>
<dbReference type="InterPro" id="IPR036812">
    <property type="entry name" value="NAD(P)_OxRdtase_dom_sf"/>
</dbReference>
<dbReference type="EMBL" id="CAAHFG010000001">
    <property type="protein sequence ID" value="VGO11800.1"/>
    <property type="molecule type" value="Genomic_DNA"/>
</dbReference>